<organism evidence="1 2">
    <name type="scientific">Artomyces pyxidatus</name>
    <dbReference type="NCBI Taxonomy" id="48021"/>
    <lineage>
        <taxon>Eukaryota</taxon>
        <taxon>Fungi</taxon>
        <taxon>Dikarya</taxon>
        <taxon>Basidiomycota</taxon>
        <taxon>Agaricomycotina</taxon>
        <taxon>Agaricomycetes</taxon>
        <taxon>Russulales</taxon>
        <taxon>Auriscalpiaceae</taxon>
        <taxon>Artomyces</taxon>
    </lineage>
</organism>
<evidence type="ECO:0000313" key="1">
    <source>
        <dbReference type="EMBL" id="KAI0062053.1"/>
    </source>
</evidence>
<name>A0ACB8SZV3_9AGAM</name>
<protein>
    <submittedName>
        <fullName evidence="1">Uncharacterized protein</fullName>
    </submittedName>
</protein>
<accession>A0ACB8SZV3</accession>
<sequence>MRISWCSDKRRASTRKCLCGSLFRAEPSTKVASLLGVCSRGGQSTNHCQDVKPKSAHVQYGPADRRHDFLMGKVCQPPAAPRPGAAQLRFPLLFISPAAARFPDSDQRTPPLFAGVLLTPRGDLNAPNSSTSSLRQAHVHRPDQPRVVCRLRHICQKGRPNTSYPTAPFHHPTRSCQREACRRRIGCYRSRLSSKAPPERLLPYLKRPSSFSVRSILSPPNLSLSPHPPLPAQRPLRRTPFLASIASPRSLRCRAFGTAINF</sequence>
<keyword evidence="2" id="KW-1185">Reference proteome</keyword>
<dbReference type="EMBL" id="MU277209">
    <property type="protein sequence ID" value="KAI0062053.1"/>
    <property type="molecule type" value="Genomic_DNA"/>
</dbReference>
<evidence type="ECO:0000313" key="2">
    <source>
        <dbReference type="Proteomes" id="UP000814140"/>
    </source>
</evidence>
<reference evidence="1" key="2">
    <citation type="journal article" date="2022" name="New Phytol.">
        <title>Evolutionary transition to the ectomycorrhizal habit in the genomes of a hyperdiverse lineage of mushroom-forming fungi.</title>
        <authorList>
            <person name="Looney B."/>
            <person name="Miyauchi S."/>
            <person name="Morin E."/>
            <person name="Drula E."/>
            <person name="Courty P.E."/>
            <person name="Kohler A."/>
            <person name="Kuo A."/>
            <person name="LaButti K."/>
            <person name="Pangilinan J."/>
            <person name="Lipzen A."/>
            <person name="Riley R."/>
            <person name="Andreopoulos W."/>
            <person name="He G."/>
            <person name="Johnson J."/>
            <person name="Nolan M."/>
            <person name="Tritt A."/>
            <person name="Barry K.W."/>
            <person name="Grigoriev I.V."/>
            <person name="Nagy L.G."/>
            <person name="Hibbett D."/>
            <person name="Henrissat B."/>
            <person name="Matheny P.B."/>
            <person name="Labbe J."/>
            <person name="Martin F.M."/>
        </authorList>
    </citation>
    <scope>NUCLEOTIDE SEQUENCE</scope>
    <source>
        <strain evidence="1">HHB10654</strain>
    </source>
</reference>
<reference evidence="1" key="1">
    <citation type="submission" date="2021-03" db="EMBL/GenBank/DDBJ databases">
        <authorList>
            <consortium name="DOE Joint Genome Institute"/>
            <person name="Ahrendt S."/>
            <person name="Looney B.P."/>
            <person name="Miyauchi S."/>
            <person name="Morin E."/>
            <person name="Drula E."/>
            <person name="Courty P.E."/>
            <person name="Chicoki N."/>
            <person name="Fauchery L."/>
            <person name="Kohler A."/>
            <person name="Kuo A."/>
            <person name="Labutti K."/>
            <person name="Pangilinan J."/>
            <person name="Lipzen A."/>
            <person name="Riley R."/>
            <person name="Andreopoulos W."/>
            <person name="He G."/>
            <person name="Johnson J."/>
            <person name="Barry K.W."/>
            <person name="Grigoriev I.V."/>
            <person name="Nagy L."/>
            <person name="Hibbett D."/>
            <person name="Henrissat B."/>
            <person name="Matheny P.B."/>
            <person name="Labbe J."/>
            <person name="Martin F."/>
        </authorList>
    </citation>
    <scope>NUCLEOTIDE SEQUENCE</scope>
    <source>
        <strain evidence="1">HHB10654</strain>
    </source>
</reference>
<proteinExistence type="predicted"/>
<comment type="caution">
    <text evidence="1">The sequence shown here is derived from an EMBL/GenBank/DDBJ whole genome shotgun (WGS) entry which is preliminary data.</text>
</comment>
<dbReference type="Proteomes" id="UP000814140">
    <property type="component" value="Unassembled WGS sequence"/>
</dbReference>
<gene>
    <name evidence="1" type="ORF">BV25DRAFT_690962</name>
</gene>